<sequence length="111" mass="10835">MVAAGAGRTASASGSRSGIDGSGPEVGGSPVKKSRERWSGGRCGTVFVPIVSVAVPPLEATSGASGARRSARAGDASAGPGRLLATSPVSARRSPDGQPPVTATAGCLDYR</sequence>
<dbReference type="Proteomes" id="UP000650511">
    <property type="component" value="Unassembled WGS sequence"/>
</dbReference>
<evidence type="ECO:0000256" key="1">
    <source>
        <dbReference type="SAM" id="MobiDB-lite"/>
    </source>
</evidence>
<dbReference type="AlphaFoldDB" id="A0A8J3AAX6"/>
<feature type="compositionally biased region" description="Low complexity" evidence="1">
    <location>
        <begin position="60"/>
        <end position="82"/>
    </location>
</feature>
<evidence type="ECO:0000313" key="2">
    <source>
        <dbReference type="EMBL" id="GGI09001.1"/>
    </source>
</evidence>
<reference evidence="2" key="2">
    <citation type="submission" date="2020-09" db="EMBL/GenBank/DDBJ databases">
        <authorList>
            <person name="Sun Q."/>
            <person name="Zhou Y."/>
        </authorList>
    </citation>
    <scope>NUCLEOTIDE SEQUENCE</scope>
    <source>
        <strain evidence="2">CGMCC 1.14988</strain>
    </source>
</reference>
<organism evidence="2 3">
    <name type="scientific">Egicoccus halophilus</name>
    <dbReference type="NCBI Taxonomy" id="1670830"/>
    <lineage>
        <taxon>Bacteria</taxon>
        <taxon>Bacillati</taxon>
        <taxon>Actinomycetota</taxon>
        <taxon>Nitriliruptoria</taxon>
        <taxon>Egicoccales</taxon>
        <taxon>Egicoccaceae</taxon>
        <taxon>Egicoccus</taxon>
    </lineage>
</organism>
<feature type="region of interest" description="Disordered" evidence="1">
    <location>
        <begin position="1"/>
        <end position="39"/>
    </location>
</feature>
<comment type="caution">
    <text evidence="2">The sequence shown here is derived from an EMBL/GenBank/DDBJ whole genome shotgun (WGS) entry which is preliminary data.</text>
</comment>
<evidence type="ECO:0000313" key="3">
    <source>
        <dbReference type="Proteomes" id="UP000650511"/>
    </source>
</evidence>
<keyword evidence="3" id="KW-1185">Reference proteome</keyword>
<dbReference type="EMBL" id="BMHA01000013">
    <property type="protein sequence ID" value="GGI09001.1"/>
    <property type="molecule type" value="Genomic_DNA"/>
</dbReference>
<protein>
    <submittedName>
        <fullName evidence="2">Uncharacterized protein</fullName>
    </submittedName>
</protein>
<name>A0A8J3AAX6_9ACTN</name>
<feature type="compositionally biased region" description="Low complexity" evidence="1">
    <location>
        <begin position="1"/>
        <end position="18"/>
    </location>
</feature>
<reference evidence="2" key="1">
    <citation type="journal article" date="2014" name="Int. J. Syst. Evol. Microbiol.">
        <title>Complete genome sequence of Corynebacterium casei LMG S-19264T (=DSM 44701T), isolated from a smear-ripened cheese.</title>
        <authorList>
            <consortium name="US DOE Joint Genome Institute (JGI-PGF)"/>
            <person name="Walter F."/>
            <person name="Albersmeier A."/>
            <person name="Kalinowski J."/>
            <person name="Ruckert C."/>
        </authorList>
    </citation>
    <scope>NUCLEOTIDE SEQUENCE</scope>
    <source>
        <strain evidence="2">CGMCC 1.14988</strain>
    </source>
</reference>
<accession>A0A8J3AAX6</accession>
<proteinExistence type="predicted"/>
<feature type="region of interest" description="Disordered" evidence="1">
    <location>
        <begin position="60"/>
        <end position="111"/>
    </location>
</feature>
<gene>
    <name evidence="2" type="ORF">GCM10011354_31900</name>
</gene>